<protein>
    <submittedName>
        <fullName evidence="2">Uncharacterized protein</fullName>
    </submittedName>
</protein>
<dbReference type="EMBL" id="ADGI01000062">
    <property type="protein sequence ID" value="EGV29297.1"/>
    <property type="molecule type" value="Genomic_DNA"/>
</dbReference>
<proteinExistence type="predicted"/>
<keyword evidence="1" id="KW-0472">Membrane</keyword>
<keyword evidence="1" id="KW-1133">Transmembrane helix</keyword>
<dbReference type="HOGENOM" id="CLU_1702682_0_0_10"/>
<feature type="transmembrane region" description="Helical" evidence="1">
    <location>
        <begin position="12"/>
        <end position="30"/>
    </location>
</feature>
<comment type="caution">
    <text evidence="2">The sequence shown here is derived from an EMBL/GenBank/DDBJ whole genome shotgun (WGS) entry which is preliminary data.</text>
</comment>
<keyword evidence="1" id="KW-0812">Transmembrane</keyword>
<keyword evidence="3" id="KW-1185">Reference proteome</keyword>
<sequence>MHSGRPPKHHILHIFNAFIIFYYPSFLSIFPPPSLVVTPSIVRSPALHRSPSYPPLSAVIPSIVRGHTLHRSPSYPPLPAIISSIARDETLAFAATRWVFVAWRAQIEKKYNPQGGSISPTSLPRIASYRRQPWAIESITPMGLHHHQPFIITS</sequence>
<organism evidence="2 3">
    <name type="scientific">Segatella oulorum F0390</name>
    <dbReference type="NCBI Taxonomy" id="702438"/>
    <lineage>
        <taxon>Bacteria</taxon>
        <taxon>Pseudomonadati</taxon>
        <taxon>Bacteroidota</taxon>
        <taxon>Bacteroidia</taxon>
        <taxon>Bacteroidales</taxon>
        <taxon>Prevotellaceae</taxon>
        <taxon>Segatella</taxon>
    </lineage>
</organism>
<evidence type="ECO:0000256" key="1">
    <source>
        <dbReference type="SAM" id="Phobius"/>
    </source>
</evidence>
<reference evidence="2 3" key="1">
    <citation type="submission" date="2011-07" db="EMBL/GenBank/DDBJ databases">
        <title>The Genome Sequence of Prevotella oulorum F0390.</title>
        <authorList>
            <consortium name="The Broad Institute Genome Sequencing Platform"/>
            <consortium name="The Broad Institute Genome Sequencing Center for Infectious Disease"/>
            <person name="Earl A."/>
            <person name="Ward D."/>
            <person name="Feldgarden M."/>
            <person name="Gevers D."/>
            <person name="Izard J."/>
            <person name="Ganesan A."/>
            <person name="Baranova O.V."/>
            <person name="Blanton J.M."/>
            <person name="Tanner A.C."/>
            <person name="Dewhirst F.E."/>
            <person name="Young S.K."/>
            <person name="Zeng Q."/>
            <person name="Gargeya S."/>
            <person name="Fitzgerald M."/>
            <person name="Haas B."/>
            <person name="Abouelleil A."/>
            <person name="Alvarado L."/>
            <person name="Arachchi H.M."/>
            <person name="Berlin A."/>
            <person name="Brown A."/>
            <person name="Chapman S.B."/>
            <person name="Chen Z."/>
            <person name="Dunbar C."/>
            <person name="Freedman E."/>
            <person name="Gearin G."/>
            <person name="Gellesch M."/>
            <person name="Goldberg J."/>
            <person name="Griggs A."/>
            <person name="Gujja S."/>
            <person name="Heiman D."/>
            <person name="Howarth C."/>
            <person name="Larson L."/>
            <person name="Lui A."/>
            <person name="MacDonald P.J.P."/>
            <person name="Mehta T."/>
            <person name="Montmayeur A."/>
            <person name="Murphy C."/>
            <person name="Neiman D."/>
            <person name="Pearson M."/>
            <person name="Priest M."/>
            <person name="Roberts A."/>
            <person name="Saif S."/>
            <person name="Shea T."/>
            <person name="Shenoy N."/>
            <person name="Sisk P."/>
            <person name="Stolte C."/>
            <person name="Sykes S."/>
            <person name="Wortman J."/>
            <person name="Nusbaum C."/>
            <person name="Birren B."/>
        </authorList>
    </citation>
    <scope>NUCLEOTIDE SEQUENCE [LARGE SCALE GENOMIC DNA]</scope>
    <source>
        <strain evidence="2 3">F0390</strain>
    </source>
</reference>
<accession>G1WDZ8</accession>
<dbReference type="AlphaFoldDB" id="G1WDZ8"/>
<name>G1WDZ8_9BACT</name>
<evidence type="ECO:0000313" key="3">
    <source>
        <dbReference type="Proteomes" id="UP000005141"/>
    </source>
</evidence>
<evidence type="ECO:0000313" key="2">
    <source>
        <dbReference type="EMBL" id="EGV29297.1"/>
    </source>
</evidence>
<gene>
    <name evidence="2" type="ORF">HMPREF9431_02049</name>
</gene>
<dbReference type="Proteomes" id="UP000005141">
    <property type="component" value="Unassembled WGS sequence"/>
</dbReference>